<sequence>MPTDQLRIAGDVRAVGPTPCCHTLPHDTLHDVAQAALRRVAAAVVHPAATPAPPLPEMGALCTALCAPGIDAARAMIDDLRARGVPDGDILHSHLPAAARMLGEQWENDEISFVVVAQAVGRLQRLVHHLRRDPPRPGRGGNRQALFATLPGETHTLGVVIAADSLRQNGWDIDLSLGESQDALLDQLAEQDHALLGLSIGSARTARSLAALLPDLRAAAPRTRILLSGAYIATEPEAAARLAADGWARDVAGALREMARLAGDRAA</sequence>
<dbReference type="Gene3D" id="3.40.50.280">
    <property type="entry name" value="Cobalamin-binding domain"/>
    <property type="match status" value="1"/>
</dbReference>
<dbReference type="RefSeq" id="WP_165919011.1">
    <property type="nucleotide sequence ID" value="NZ_NRRP01000017.1"/>
</dbReference>
<dbReference type="EMBL" id="SLXL01000011">
    <property type="protein sequence ID" value="TCP21462.1"/>
    <property type="molecule type" value="Genomic_DNA"/>
</dbReference>
<proteinExistence type="predicted"/>
<organism evidence="2 3">
    <name type="scientific">Rhodovulum adriaticum</name>
    <name type="common">Rhodopseudomonas adriatica</name>
    <dbReference type="NCBI Taxonomy" id="35804"/>
    <lineage>
        <taxon>Bacteria</taxon>
        <taxon>Pseudomonadati</taxon>
        <taxon>Pseudomonadota</taxon>
        <taxon>Alphaproteobacteria</taxon>
        <taxon>Rhodobacterales</taxon>
        <taxon>Paracoccaceae</taxon>
        <taxon>Rhodovulum</taxon>
    </lineage>
</organism>
<reference evidence="2 3" key="1">
    <citation type="submission" date="2019-03" db="EMBL/GenBank/DDBJ databases">
        <title>Genomic Encyclopedia of Type Strains, Phase IV (KMG-IV): sequencing the most valuable type-strain genomes for metagenomic binning, comparative biology and taxonomic classification.</title>
        <authorList>
            <person name="Goeker M."/>
        </authorList>
    </citation>
    <scope>NUCLEOTIDE SEQUENCE [LARGE SCALE GENOMIC DNA]</scope>
    <source>
        <strain evidence="2 3">DSM 2781</strain>
    </source>
</reference>
<dbReference type="AlphaFoldDB" id="A0A4R2NJF4"/>
<dbReference type="GO" id="GO:0046872">
    <property type="term" value="F:metal ion binding"/>
    <property type="evidence" value="ECO:0007669"/>
    <property type="project" value="InterPro"/>
</dbReference>
<protein>
    <submittedName>
        <fullName evidence="2">Methanogenic corrinoid protein MtbC1</fullName>
    </submittedName>
</protein>
<evidence type="ECO:0000313" key="2">
    <source>
        <dbReference type="EMBL" id="TCP21462.1"/>
    </source>
</evidence>
<gene>
    <name evidence="2" type="ORF">EV656_111115</name>
</gene>
<evidence type="ECO:0000313" key="3">
    <source>
        <dbReference type="Proteomes" id="UP000295733"/>
    </source>
</evidence>
<dbReference type="Proteomes" id="UP000295733">
    <property type="component" value="Unassembled WGS sequence"/>
</dbReference>
<dbReference type="PROSITE" id="PS51332">
    <property type="entry name" value="B12_BINDING"/>
    <property type="match status" value="1"/>
</dbReference>
<dbReference type="InterPro" id="IPR006158">
    <property type="entry name" value="Cobalamin-bd"/>
</dbReference>
<dbReference type="Pfam" id="PF02310">
    <property type="entry name" value="B12-binding"/>
    <property type="match status" value="1"/>
</dbReference>
<dbReference type="InterPro" id="IPR036724">
    <property type="entry name" value="Cobalamin-bd_sf"/>
</dbReference>
<dbReference type="SUPFAM" id="SSF52242">
    <property type="entry name" value="Cobalamin (vitamin B12)-binding domain"/>
    <property type="match status" value="1"/>
</dbReference>
<accession>A0A4R2NJF4</accession>
<dbReference type="GO" id="GO:0031419">
    <property type="term" value="F:cobalamin binding"/>
    <property type="evidence" value="ECO:0007669"/>
    <property type="project" value="InterPro"/>
</dbReference>
<feature type="domain" description="B12-binding" evidence="1">
    <location>
        <begin position="142"/>
        <end position="267"/>
    </location>
</feature>
<evidence type="ECO:0000259" key="1">
    <source>
        <dbReference type="PROSITE" id="PS51332"/>
    </source>
</evidence>
<keyword evidence="3" id="KW-1185">Reference proteome</keyword>
<comment type="caution">
    <text evidence="2">The sequence shown here is derived from an EMBL/GenBank/DDBJ whole genome shotgun (WGS) entry which is preliminary data.</text>
</comment>
<name>A0A4R2NJF4_RHOAD</name>